<protein>
    <submittedName>
        <fullName evidence="1">Uncharacterized protein</fullName>
    </submittedName>
</protein>
<organism evidence="1 2">
    <name type="scientific">Punica granatum</name>
    <name type="common">Pomegranate</name>
    <dbReference type="NCBI Taxonomy" id="22663"/>
    <lineage>
        <taxon>Eukaryota</taxon>
        <taxon>Viridiplantae</taxon>
        <taxon>Streptophyta</taxon>
        <taxon>Embryophyta</taxon>
        <taxon>Tracheophyta</taxon>
        <taxon>Spermatophyta</taxon>
        <taxon>Magnoliopsida</taxon>
        <taxon>eudicotyledons</taxon>
        <taxon>Gunneridae</taxon>
        <taxon>Pentapetalae</taxon>
        <taxon>rosids</taxon>
        <taxon>malvids</taxon>
        <taxon>Myrtales</taxon>
        <taxon>Lythraceae</taxon>
        <taxon>Punica</taxon>
    </lineage>
</organism>
<keyword evidence="2" id="KW-1185">Reference proteome</keyword>
<evidence type="ECO:0000313" key="1">
    <source>
        <dbReference type="EMBL" id="PKI58490.1"/>
    </source>
</evidence>
<evidence type="ECO:0000313" key="2">
    <source>
        <dbReference type="Proteomes" id="UP000233551"/>
    </source>
</evidence>
<sequence>MDSGGRIHVGYEVFLSLLKSRRKNSLRNRENALGPESGQSWNEVLGASNKKSKVGNGLRSCSLNVLRCSGIAVISVFCERAPKIHREAFATIETSLGEPCRVPKGRLKLVPRPRWSLGACRPVFGVPFTCQWSGPQEPCQKRRPWEIGGAPA</sequence>
<proteinExistence type="predicted"/>
<accession>A0A2I0JRG9</accession>
<name>A0A2I0JRG9_PUNGR</name>
<comment type="caution">
    <text evidence="1">The sequence shown here is derived from an EMBL/GenBank/DDBJ whole genome shotgun (WGS) entry which is preliminary data.</text>
</comment>
<gene>
    <name evidence="1" type="ORF">CRG98_021113</name>
</gene>
<dbReference type="EMBL" id="PGOL01001378">
    <property type="protein sequence ID" value="PKI58490.1"/>
    <property type="molecule type" value="Genomic_DNA"/>
</dbReference>
<reference evidence="1 2" key="1">
    <citation type="submission" date="2017-11" db="EMBL/GenBank/DDBJ databases">
        <title>De-novo sequencing of pomegranate (Punica granatum L.) genome.</title>
        <authorList>
            <person name="Akparov Z."/>
            <person name="Amiraslanov A."/>
            <person name="Hajiyeva S."/>
            <person name="Abbasov M."/>
            <person name="Kaur K."/>
            <person name="Hamwieh A."/>
            <person name="Solovyev V."/>
            <person name="Salamov A."/>
            <person name="Braich B."/>
            <person name="Kosarev P."/>
            <person name="Mahmoud A."/>
            <person name="Hajiyev E."/>
            <person name="Babayeva S."/>
            <person name="Izzatullayeva V."/>
            <person name="Mammadov A."/>
            <person name="Mammadov A."/>
            <person name="Sharifova S."/>
            <person name="Ojaghi J."/>
            <person name="Eynullazada K."/>
            <person name="Bayramov B."/>
            <person name="Abdulazimova A."/>
            <person name="Shahmuradov I."/>
        </authorList>
    </citation>
    <scope>NUCLEOTIDE SEQUENCE [LARGE SCALE GENOMIC DNA]</scope>
    <source>
        <strain evidence="2">cv. AG2017</strain>
        <tissue evidence="1">Leaf</tissue>
    </source>
</reference>
<dbReference type="AlphaFoldDB" id="A0A2I0JRG9"/>
<dbReference type="Proteomes" id="UP000233551">
    <property type="component" value="Unassembled WGS sequence"/>
</dbReference>